<reference evidence="3 4" key="1">
    <citation type="submission" date="2024-08" db="EMBL/GenBank/DDBJ databases">
        <title>Whole-genome sequencing of halo(alkali)philic microorganisms from hypersaline lakes.</title>
        <authorList>
            <person name="Sorokin D.Y."/>
            <person name="Merkel A.Y."/>
            <person name="Messina E."/>
            <person name="Yakimov M."/>
        </authorList>
    </citation>
    <scope>NUCLEOTIDE SEQUENCE [LARGE SCALE GENOMIC DNA]</scope>
    <source>
        <strain evidence="3 4">AB-hyl4</strain>
    </source>
</reference>
<accession>A0ABV4U5W9</accession>
<protein>
    <recommendedName>
        <fullName evidence="5">ATP synthase protein I</fullName>
    </recommendedName>
</protein>
<dbReference type="RefSeq" id="WP_425345901.1">
    <property type="nucleotide sequence ID" value="NZ_JBGUBD010000006.1"/>
</dbReference>
<name>A0ABV4U5W9_9BACT</name>
<gene>
    <name evidence="3" type="ORF">ACERK3_11880</name>
</gene>
<comment type="caution">
    <text evidence="3">The sequence shown here is derived from an EMBL/GenBank/DDBJ whole genome shotgun (WGS) entry which is preliminary data.</text>
</comment>
<organism evidence="3 4">
    <name type="scientific">Natronomicrosphaera hydrolytica</name>
    <dbReference type="NCBI Taxonomy" id="3242702"/>
    <lineage>
        <taxon>Bacteria</taxon>
        <taxon>Pseudomonadati</taxon>
        <taxon>Planctomycetota</taxon>
        <taxon>Phycisphaerae</taxon>
        <taxon>Phycisphaerales</taxon>
        <taxon>Phycisphaeraceae</taxon>
        <taxon>Natronomicrosphaera</taxon>
    </lineage>
</organism>
<evidence type="ECO:0000256" key="2">
    <source>
        <dbReference type="SAM" id="Phobius"/>
    </source>
</evidence>
<feature type="transmembrane region" description="Helical" evidence="2">
    <location>
        <begin position="114"/>
        <end position="132"/>
    </location>
</feature>
<evidence type="ECO:0008006" key="5">
    <source>
        <dbReference type="Google" id="ProtNLM"/>
    </source>
</evidence>
<dbReference type="EMBL" id="JBGUBD010000006">
    <property type="protein sequence ID" value="MFA9478984.1"/>
    <property type="molecule type" value="Genomic_DNA"/>
</dbReference>
<keyword evidence="2" id="KW-1133">Transmembrane helix</keyword>
<sequence length="162" mass="17261">MNAETPTAPAFPVARSITTMLTAMVACVVLAVGVLIALGATQQIAPALAAAAVAMTAGVLALVPMRMARRSPLETAMLLALLGTGIRLVFTLLGLVFLIFVFSFDRAATGLWTLGWYALLLATEVRLLARYFQSVSSPDHRQASHEANDHDPTRNALEKQPC</sequence>
<keyword evidence="2" id="KW-0812">Transmembrane</keyword>
<keyword evidence="2" id="KW-0472">Membrane</keyword>
<feature type="region of interest" description="Disordered" evidence="1">
    <location>
        <begin position="140"/>
        <end position="162"/>
    </location>
</feature>
<proteinExistence type="predicted"/>
<evidence type="ECO:0000256" key="1">
    <source>
        <dbReference type="SAM" id="MobiDB-lite"/>
    </source>
</evidence>
<evidence type="ECO:0000313" key="3">
    <source>
        <dbReference type="EMBL" id="MFA9478984.1"/>
    </source>
</evidence>
<dbReference type="Proteomes" id="UP001575105">
    <property type="component" value="Unassembled WGS sequence"/>
</dbReference>
<evidence type="ECO:0000313" key="4">
    <source>
        <dbReference type="Proteomes" id="UP001575105"/>
    </source>
</evidence>
<feature type="transmembrane region" description="Helical" evidence="2">
    <location>
        <begin position="75"/>
        <end position="102"/>
    </location>
</feature>
<keyword evidence="4" id="KW-1185">Reference proteome</keyword>
<feature type="transmembrane region" description="Helical" evidence="2">
    <location>
        <begin position="44"/>
        <end position="63"/>
    </location>
</feature>
<feature type="transmembrane region" description="Helical" evidence="2">
    <location>
        <begin position="20"/>
        <end position="38"/>
    </location>
</feature>